<protein>
    <recommendedName>
        <fullName evidence="4">HTH gntR-type domain-containing protein</fullName>
    </recommendedName>
</protein>
<dbReference type="Proteomes" id="UP000095463">
    <property type="component" value="Unassembled WGS sequence"/>
</dbReference>
<dbReference type="InterPro" id="IPR008920">
    <property type="entry name" value="TF_FadR/GntR_C"/>
</dbReference>
<dbReference type="SUPFAM" id="SSF46785">
    <property type="entry name" value="Winged helix' DNA-binding domain"/>
    <property type="match status" value="1"/>
</dbReference>
<keyword evidence="2" id="KW-0238">DNA-binding</keyword>
<keyword evidence="1" id="KW-0805">Transcription regulation</keyword>
<sequence length="212" mass="23459">MPTGLLDKTTISIQVAQELRRRILAGHYPQGVKLQQEQIAAELGVSRSPVREALGQLEAEGLVVLTPQKGAQVSPISRAEIAELFELRLLVEPHLIALAIPEMTEADLNKATSIISEMADISLDGWGDANWRLHEVLYAPAGRPGMQKLLRRTHETIGRYIRMQVMATNGRADAHREHKLILDACRKRDVAKAVGLLRKHIEDAGRMLHPAG</sequence>
<organism evidence="5 6">
    <name type="scientific">Devosia insulae DS-56</name>
    <dbReference type="NCBI Taxonomy" id="1116389"/>
    <lineage>
        <taxon>Bacteria</taxon>
        <taxon>Pseudomonadati</taxon>
        <taxon>Pseudomonadota</taxon>
        <taxon>Alphaproteobacteria</taxon>
        <taxon>Hyphomicrobiales</taxon>
        <taxon>Devosiaceae</taxon>
        <taxon>Devosia</taxon>
    </lineage>
</organism>
<keyword evidence="6" id="KW-1185">Reference proteome</keyword>
<dbReference type="InterPro" id="IPR011711">
    <property type="entry name" value="GntR_C"/>
</dbReference>
<dbReference type="GO" id="GO:0003677">
    <property type="term" value="F:DNA binding"/>
    <property type="evidence" value="ECO:0007669"/>
    <property type="project" value="UniProtKB-KW"/>
</dbReference>
<dbReference type="PANTHER" id="PTHR43537">
    <property type="entry name" value="TRANSCRIPTIONAL REGULATOR, GNTR FAMILY"/>
    <property type="match status" value="1"/>
</dbReference>
<dbReference type="InterPro" id="IPR000524">
    <property type="entry name" value="Tscrpt_reg_HTH_GntR"/>
</dbReference>
<dbReference type="SUPFAM" id="SSF48008">
    <property type="entry name" value="GntR ligand-binding domain-like"/>
    <property type="match status" value="1"/>
</dbReference>
<accession>A0A1E5XVU0</accession>
<dbReference type="Pfam" id="PF07729">
    <property type="entry name" value="FCD"/>
    <property type="match status" value="1"/>
</dbReference>
<dbReference type="SMART" id="SM00895">
    <property type="entry name" value="FCD"/>
    <property type="match status" value="1"/>
</dbReference>
<evidence type="ECO:0000256" key="2">
    <source>
        <dbReference type="ARBA" id="ARBA00023125"/>
    </source>
</evidence>
<dbReference type="EMBL" id="LAJE02000061">
    <property type="protein sequence ID" value="OEO32681.1"/>
    <property type="molecule type" value="Genomic_DNA"/>
</dbReference>
<feature type="domain" description="HTH gntR-type" evidence="4">
    <location>
        <begin position="9"/>
        <end position="76"/>
    </location>
</feature>
<reference evidence="5 6" key="1">
    <citation type="journal article" date="2015" name="Genome Announc.">
        <title>Genome Assemblies of Three Soil-Associated Devosia species: D. insulae, D. limi, and D. soli.</title>
        <authorList>
            <person name="Hassan Y.I."/>
            <person name="Lepp D."/>
            <person name="Zhou T."/>
        </authorList>
    </citation>
    <scope>NUCLEOTIDE SEQUENCE [LARGE SCALE GENOMIC DNA]</scope>
    <source>
        <strain evidence="5 6">DS-56</strain>
    </source>
</reference>
<dbReference type="PRINTS" id="PR00035">
    <property type="entry name" value="HTHGNTR"/>
</dbReference>
<name>A0A1E5XVU0_9HYPH</name>
<evidence type="ECO:0000313" key="5">
    <source>
        <dbReference type="EMBL" id="OEO32681.1"/>
    </source>
</evidence>
<dbReference type="PANTHER" id="PTHR43537:SF41">
    <property type="entry name" value="TRANSCRIPTIONAL REGULATORY PROTEIN"/>
    <property type="match status" value="1"/>
</dbReference>
<proteinExistence type="predicted"/>
<dbReference type="AlphaFoldDB" id="A0A1E5XVU0"/>
<evidence type="ECO:0000313" key="6">
    <source>
        <dbReference type="Proteomes" id="UP000095463"/>
    </source>
</evidence>
<dbReference type="CDD" id="cd07377">
    <property type="entry name" value="WHTH_GntR"/>
    <property type="match status" value="1"/>
</dbReference>
<dbReference type="GO" id="GO:0003700">
    <property type="term" value="F:DNA-binding transcription factor activity"/>
    <property type="evidence" value="ECO:0007669"/>
    <property type="project" value="InterPro"/>
</dbReference>
<comment type="caution">
    <text evidence="5">The sequence shown here is derived from an EMBL/GenBank/DDBJ whole genome shotgun (WGS) entry which is preliminary data.</text>
</comment>
<dbReference type="RefSeq" id="WP_069908188.1">
    <property type="nucleotide sequence ID" value="NZ_LAJE02000061.1"/>
</dbReference>
<keyword evidence="3" id="KW-0804">Transcription</keyword>
<evidence type="ECO:0000256" key="3">
    <source>
        <dbReference type="ARBA" id="ARBA00023163"/>
    </source>
</evidence>
<dbReference type="Pfam" id="PF00392">
    <property type="entry name" value="GntR"/>
    <property type="match status" value="1"/>
</dbReference>
<evidence type="ECO:0000259" key="4">
    <source>
        <dbReference type="PROSITE" id="PS50949"/>
    </source>
</evidence>
<evidence type="ECO:0000256" key="1">
    <source>
        <dbReference type="ARBA" id="ARBA00023015"/>
    </source>
</evidence>
<gene>
    <name evidence="5" type="ORF">VW23_010425</name>
</gene>
<dbReference type="Gene3D" id="1.20.120.530">
    <property type="entry name" value="GntR ligand-binding domain-like"/>
    <property type="match status" value="1"/>
</dbReference>
<dbReference type="Gene3D" id="1.10.10.10">
    <property type="entry name" value="Winged helix-like DNA-binding domain superfamily/Winged helix DNA-binding domain"/>
    <property type="match status" value="1"/>
</dbReference>
<dbReference type="InterPro" id="IPR036388">
    <property type="entry name" value="WH-like_DNA-bd_sf"/>
</dbReference>
<dbReference type="PROSITE" id="PS50949">
    <property type="entry name" value="HTH_GNTR"/>
    <property type="match status" value="1"/>
</dbReference>
<dbReference type="InterPro" id="IPR036390">
    <property type="entry name" value="WH_DNA-bd_sf"/>
</dbReference>
<dbReference type="SMART" id="SM00345">
    <property type="entry name" value="HTH_GNTR"/>
    <property type="match status" value="1"/>
</dbReference>